<keyword evidence="3" id="KW-1185">Reference proteome</keyword>
<evidence type="ECO:0000313" key="2">
    <source>
        <dbReference type="EMBL" id="NYF41979.1"/>
    </source>
</evidence>
<feature type="region of interest" description="Disordered" evidence="1">
    <location>
        <begin position="1"/>
        <end position="36"/>
    </location>
</feature>
<proteinExistence type="predicted"/>
<dbReference type="Proteomes" id="UP000576393">
    <property type="component" value="Unassembled WGS sequence"/>
</dbReference>
<dbReference type="AlphaFoldDB" id="A0A852V0G5"/>
<dbReference type="EMBL" id="JACCCO010000002">
    <property type="protein sequence ID" value="NYF41979.1"/>
    <property type="molecule type" value="Genomic_DNA"/>
</dbReference>
<name>A0A852V0G5_9ACTN</name>
<organism evidence="2 3">
    <name type="scientific">Streptosporangium sandarakinum</name>
    <dbReference type="NCBI Taxonomy" id="1260955"/>
    <lineage>
        <taxon>Bacteria</taxon>
        <taxon>Bacillati</taxon>
        <taxon>Actinomycetota</taxon>
        <taxon>Actinomycetes</taxon>
        <taxon>Streptosporangiales</taxon>
        <taxon>Streptosporangiaceae</taxon>
        <taxon>Streptosporangium</taxon>
    </lineage>
</organism>
<evidence type="ECO:0000256" key="1">
    <source>
        <dbReference type="SAM" id="MobiDB-lite"/>
    </source>
</evidence>
<comment type="caution">
    <text evidence="2">The sequence shown here is derived from an EMBL/GenBank/DDBJ whole genome shotgun (WGS) entry which is preliminary data.</text>
</comment>
<evidence type="ECO:0000313" key="3">
    <source>
        <dbReference type="Proteomes" id="UP000576393"/>
    </source>
</evidence>
<feature type="compositionally biased region" description="Low complexity" evidence="1">
    <location>
        <begin position="12"/>
        <end position="23"/>
    </location>
</feature>
<sequence>MSSPARGIPNIRTTYGRTTSTSTPRDARLSSRTGRA</sequence>
<gene>
    <name evidence="2" type="ORF">HDA43_004180</name>
</gene>
<reference evidence="2 3" key="1">
    <citation type="submission" date="2020-07" db="EMBL/GenBank/DDBJ databases">
        <title>Sequencing the genomes of 1000 actinobacteria strains.</title>
        <authorList>
            <person name="Klenk H.-P."/>
        </authorList>
    </citation>
    <scope>NUCLEOTIDE SEQUENCE [LARGE SCALE GENOMIC DNA]</scope>
    <source>
        <strain evidence="2 3">DSM 45763</strain>
    </source>
</reference>
<protein>
    <submittedName>
        <fullName evidence="2">Uncharacterized protein</fullName>
    </submittedName>
</protein>
<accession>A0A852V0G5</accession>